<dbReference type="InterPro" id="IPR050166">
    <property type="entry name" value="ABC_transporter_ATP-bind"/>
</dbReference>
<dbReference type="AlphaFoldDB" id="A0A936ZQL6"/>
<keyword evidence="2" id="KW-0813">Transport</keyword>
<gene>
    <name evidence="7" type="ORF">JI739_16270</name>
</gene>
<dbReference type="GO" id="GO:0005524">
    <property type="term" value="F:ATP binding"/>
    <property type="evidence" value="ECO:0007669"/>
    <property type="project" value="UniProtKB-KW"/>
</dbReference>
<comment type="similarity">
    <text evidence="1">Belongs to the ABC transporter superfamily.</text>
</comment>
<keyword evidence="8" id="KW-1185">Reference proteome</keyword>
<dbReference type="SMART" id="SM00382">
    <property type="entry name" value="AAA"/>
    <property type="match status" value="1"/>
</dbReference>
<dbReference type="PANTHER" id="PTHR42788">
    <property type="entry name" value="TAURINE IMPORT ATP-BINDING PROTEIN-RELATED"/>
    <property type="match status" value="1"/>
</dbReference>
<dbReference type="PROSITE" id="PS50893">
    <property type="entry name" value="ABC_TRANSPORTER_2"/>
    <property type="match status" value="1"/>
</dbReference>
<dbReference type="InterPro" id="IPR003593">
    <property type="entry name" value="AAA+_ATPase"/>
</dbReference>
<evidence type="ECO:0000313" key="8">
    <source>
        <dbReference type="Proteomes" id="UP000613011"/>
    </source>
</evidence>
<evidence type="ECO:0000256" key="5">
    <source>
        <dbReference type="ARBA" id="ARBA00022840"/>
    </source>
</evidence>
<sequence length="301" mass="33116">MRRELEASRIPAQAAGAGVDEVPLAPLGAARAHLHPRVPHVSLEGVSRVFGTEGSAGAVVAVDDVHIDAYPGEFLTIVGPSGCGKSTVLNLLAGLDQPTRGRIRIHGEEAGERRGRFGYMFQKDLLLPWRTIVENVALGLEVHGVSGSAARAKALALLQRFELAAFADKYPSQLSGGMRQRVALMRTLVLDTDCLLLDEPFGALDALTRSVMQAWLLGIWEKEHRTVVFITHDIEEAVFLSDRVLTMSARPGRIKGEFTIDLPRPRHREMLTSDAFVRLKKDILEQIYDDSLRAEQMADRP</sequence>
<evidence type="ECO:0000256" key="4">
    <source>
        <dbReference type="ARBA" id="ARBA00022741"/>
    </source>
</evidence>
<dbReference type="GO" id="GO:0016887">
    <property type="term" value="F:ATP hydrolysis activity"/>
    <property type="evidence" value="ECO:0007669"/>
    <property type="project" value="InterPro"/>
</dbReference>
<dbReference type="Proteomes" id="UP000613011">
    <property type="component" value="Unassembled WGS sequence"/>
</dbReference>
<keyword evidence="5 7" id="KW-0067">ATP-binding</keyword>
<protein>
    <submittedName>
        <fullName evidence="7">ABC transporter ATP-binding protein</fullName>
    </submittedName>
</protein>
<dbReference type="Pfam" id="PF00005">
    <property type="entry name" value="ABC_tran"/>
    <property type="match status" value="1"/>
</dbReference>
<keyword evidence="4" id="KW-0547">Nucleotide-binding</keyword>
<dbReference type="RefSeq" id="WP_201684986.1">
    <property type="nucleotide sequence ID" value="NZ_JAEQNA010000006.1"/>
</dbReference>
<name>A0A936ZQL6_9BURK</name>
<dbReference type="InterPro" id="IPR027417">
    <property type="entry name" value="P-loop_NTPase"/>
</dbReference>
<keyword evidence="3" id="KW-0472">Membrane</keyword>
<organism evidence="7 8">
    <name type="scientific">Ramlibacter aurantiacus</name>
    <dbReference type="NCBI Taxonomy" id="2801330"/>
    <lineage>
        <taxon>Bacteria</taxon>
        <taxon>Pseudomonadati</taxon>
        <taxon>Pseudomonadota</taxon>
        <taxon>Betaproteobacteria</taxon>
        <taxon>Burkholderiales</taxon>
        <taxon>Comamonadaceae</taxon>
        <taxon>Ramlibacter</taxon>
    </lineage>
</organism>
<dbReference type="CDD" id="cd03293">
    <property type="entry name" value="ABC_NrtD_SsuB_transporters"/>
    <property type="match status" value="1"/>
</dbReference>
<dbReference type="PANTHER" id="PTHR42788:SF2">
    <property type="entry name" value="ABC TRANSPORTER ATP-BINDING PROTEIN"/>
    <property type="match status" value="1"/>
</dbReference>
<comment type="caution">
    <text evidence="7">The sequence shown here is derived from an EMBL/GenBank/DDBJ whole genome shotgun (WGS) entry which is preliminary data.</text>
</comment>
<reference evidence="7" key="1">
    <citation type="submission" date="2021-01" db="EMBL/GenBank/DDBJ databases">
        <title>Ramlibacter sp. strain AW1 16S ribosomal RNA gene Genome sequencing and assembly.</title>
        <authorList>
            <person name="Kang M."/>
        </authorList>
    </citation>
    <scope>NUCLEOTIDE SEQUENCE</scope>
    <source>
        <strain evidence="7">AW1</strain>
    </source>
</reference>
<dbReference type="InterPro" id="IPR003439">
    <property type="entry name" value="ABC_transporter-like_ATP-bd"/>
</dbReference>
<accession>A0A936ZQL6</accession>
<evidence type="ECO:0000256" key="2">
    <source>
        <dbReference type="ARBA" id="ARBA00022448"/>
    </source>
</evidence>
<dbReference type="SUPFAM" id="SSF52540">
    <property type="entry name" value="P-loop containing nucleoside triphosphate hydrolases"/>
    <property type="match status" value="1"/>
</dbReference>
<dbReference type="Gene3D" id="3.40.50.300">
    <property type="entry name" value="P-loop containing nucleotide triphosphate hydrolases"/>
    <property type="match status" value="1"/>
</dbReference>
<keyword evidence="3" id="KW-1003">Cell membrane</keyword>
<proteinExistence type="inferred from homology"/>
<dbReference type="EMBL" id="JAEQNA010000006">
    <property type="protein sequence ID" value="MBL0421906.1"/>
    <property type="molecule type" value="Genomic_DNA"/>
</dbReference>
<evidence type="ECO:0000259" key="6">
    <source>
        <dbReference type="PROSITE" id="PS50893"/>
    </source>
</evidence>
<evidence type="ECO:0000256" key="3">
    <source>
        <dbReference type="ARBA" id="ARBA00022475"/>
    </source>
</evidence>
<feature type="domain" description="ABC transporter" evidence="6">
    <location>
        <begin position="41"/>
        <end position="274"/>
    </location>
</feature>
<evidence type="ECO:0000256" key="1">
    <source>
        <dbReference type="ARBA" id="ARBA00005417"/>
    </source>
</evidence>
<evidence type="ECO:0000313" key="7">
    <source>
        <dbReference type="EMBL" id="MBL0421906.1"/>
    </source>
</evidence>